<feature type="compositionally biased region" description="Polar residues" evidence="1">
    <location>
        <begin position="59"/>
        <end position="70"/>
    </location>
</feature>
<reference evidence="2" key="1">
    <citation type="submission" date="2020-05" db="EMBL/GenBank/DDBJ databases">
        <authorList>
            <person name="Chiriac C."/>
            <person name="Salcher M."/>
            <person name="Ghai R."/>
            <person name="Kavagutti S V."/>
        </authorList>
    </citation>
    <scope>NUCLEOTIDE SEQUENCE</scope>
</reference>
<feature type="compositionally biased region" description="Polar residues" evidence="1">
    <location>
        <begin position="1"/>
        <end position="12"/>
    </location>
</feature>
<feature type="compositionally biased region" description="Basic and acidic residues" evidence="1">
    <location>
        <begin position="22"/>
        <end position="34"/>
    </location>
</feature>
<sequence>MQLDANSDSSPETFIDENADSSPEKIDAHSDSSPERNLTSETEESLLSVVQSVSEKSLAQPQDSPSESLPESQNESVVEQSEGKQSDDYSDIPLHMQPRFKQVVTEKNEYKAKLAEFEPDAKQYRHIQSFMDNNQLTPEEVAEGLLLMAEMKSGDASKAYEALSKKLDSLALTAGKKLPEDLEDRIEQGYIDRDTAQSLYQKQIAAEREAIVAQNRLQMRTEQDSQLHMQRIASTVAAWETAQRANDPDFDVKAELVKDRVRAHLATNGMPRTAEDALALSKSAYEQVTQTLRRVAGQKVAMRPAVGGKVNGSAAPEPRGLLDVIRQAAAGA</sequence>
<organism evidence="2">
    <name type="scientific">uncultured Caudovirales phage</name>
    <dbReference type="NCBI Taxonomy" id="2100421"/>
    <lineage>
        <taxon>Viruses</taxon>
        <taxon>Duplodnaviria</taxon>
        <taxon>Heunggongvirae</taxon>
        <taxon>Uroviricota</taxon>
        <taxon>Caudoviricetes</taxon>
        <taxon>Peduoviridae</taxon>
        <taxon>Maltschvirus</taxon>
        <taxon>Maltschvirus maltsch</taxon>
    </lineage>
</organism>
<gene>
    <name evidence="2" type="ORF">UFOVP156_18</name>
</gene>
<evidence type="ECO:0000313" key="2">
    <source>
        <dbReference type="EMBL" id="CAB5178627.1"/>
    </source>
</evidence>
<proteinExistence type="predicted"/>
<dbReference type="EMBL" id="LR798205">
    <property type="protein sequence ID" value="CAB5178627.1"/>
    <property type="molecule type" value="Genomic_DNA"/>
</dbReference>
<feature type="compositionally biased region" description="Low complexity" evidence="1">
    <location>
        <begin position="71"/>
        <end position="80"/>
    </location>
</feature>
<accession>A0A6J7WEH8</accession>
<feature type="compositionally biased region" description="Low complexity" evidence="1">
    <location>
        <begin position="45"/>
        <end position="58"/>
    </location>
</feature>
<evidence type="ECO:0000256" key="1">
    <source>
        <dbReference type="SAM" id="MobiDB-lite"/>
    </source>
</evidence>
<protein>
    <submittedName>
        <fullName evidence="2">Uncharacterized protein</fullName>
    </submittedName>
</protein>
<name>A0A6J7WEH8_9CAUD</name>
<feature type="region of interest" description="Disordered" evidence="1">
    <location>
        <begin position="1"/>
        <end position="97"/>
    </location>
</feature>